<dbReference type="PANTHER" id="PTHR44196:SF2">
    <property type="entry name" value="SHORT-CHAIN DEHYDROGENASE-RELATED"/>
    <property type="match status" value="1"/>
</dbReference>
<dbReference type="CDD" id="cd05233">
    <property type="entry name" value="SDR_c"/>
    <property type="match status" value="1"/>
</dbReference>
<dbReference type="Gene3D" id="3.40.50.720">
    <property type="entry name" value="NAD(P)-binding Rossmann-like Domain"/>
    <property type="match status" value="1"/>
</dbReference>
<dbReference type="Proteomes" id="UP000031967">
    <property type="component" value="Unassembled WGS sequence"/>
</dbReference>
<proteinExistence type="inferred from homology"/>
<gene>
    <name evidence="4" type="ORF">SD70_29135</name>
</gene>
<evidence type="ECO:0000256" key="3">
    <source>
        <dbReference type="RuleBase" id="RU000363"/>
    </source>
</evidence>
<evidence type="ECO:0000313" key="5">
    <source>
        <dbReference type="Proteomes" id="UP000031967"/>
    </source>
</evidence>
<keyword evidence="2" id="KW-0560">Oxidoreductase</keyword>
<dbReference type="InterPro" id="IPR002347">
    <property type="entry name" value="SDR_fam"/>
</dbReference>
<dbReference type="PIRSF" id="PIRSF000126">
    <property type="entry name" value="11-beta-HSD1"/>
    <property type="match status" value="1"/>
</dbReference>
<evidence type="ECO:0000256" key="1">
    <source>
        <dbReference type="ARBA" id="ARBA00006484"/>
    </source>
</evidence>
<evidence type="ECO:0008006" key="6">
    <source>
        <dbReference type="Google" id="ProtNLM"/>
    </source>
</evidence>
<evidence type="ECO:0000313" key="4">
    <source>
        <dbReference type="EMBL" id="KIL38030.1"/>
    </source>
</evidence>
<dbReference type="PRINTS" id="PR00080">
    <property type="entry name" value="SDRFAMILY"/>
</dbReference>
<dbReference type="EMBL" id="JXAK01000081">
    <property type="protein sequence ID" value="KIL38030.1"/>
    <property type="molecule type" value="Genomic_DNA"/>
</dbReference>
<comment type="similarity">
    <text evidence="1 3">Belongs to the short-chain dehydrogenases/reductases (SDR) family.</text>
</comment>
<reference evidence="4 5" key="1">
    <citation type="submission" date="2014-12" db="EMBL/GenBank/DDBJ databases">
        <title>Draft genome sequence of Paenibacillus kamchatkensis strain B-2647.</title>
        <authorList>
            <person name="Karlyshev A.V."/>
            <person name="Kudryashova E.B."/>
        </authorList>
    </citation>
    <scope>NUCLEOTIDE SEQUENCE [LARGE SCALE GENOMIC DNA]</scope>
    <source>
        <strain evidence="4 5">VKM B-2647</strain>
    </source>
</reference>
<dbReference type="Pfam" id="PF00106">
    <property type="entry name" value="adh_short"/>
    <property type="match status" value="1"/>
</dbReference>
<dbReference type="InterPro" id="IPR036291">
    <property type="entry name" value="NAD(P)-bd_dom_sf"/>
</dbReference>
<evidence type="ECO:0000256" key="2">
    <source>
        <dbReference type="ARBA" id="ARBA00023002"/>
    </source>
</evidence>
<accession>A0ABR5AAN8</accession>
<dbReference type="PRINTS" id="PR00081">
    <property type="entry name" value="GDHRDH"/>
</dbReference>
<dbReference type="RefSeq" id="WP_041052065.1">
    <property type="nucleotide sequence ID" value="NZ_JXAK01000081.1"/>
</dbReference>
<keyword evidence="5" id="KW-1185">Reference proteome</keyword>
<dbReference type="PROSITE" id="PS00061">
    <property type="entry name" value="ADH_SHORT"/>
    <property type="match status" value="1"/>
</dbReference>
<organism evidence="4 5">
    <name type="scientific">Gordoniibacillus kamchatkensis</name>
    <dbReference type="NCBI Taxonomy" id="1590651"/>
    <lineage>
        <taxon>Bacteria</taxon>
        <taxon>Bacillati</taxon>
        <taxon>Bacillota</taxon>
        <taxon>Bacilli</taxon>
        <taxon>Bacillales</taxon>
        <taxon>Paenibacillaceae</taxon>
        <taxon>Gordoniibacillus</taxon>
    </lineage>
</organism>
<dbReference type="SUPFAM" id="SSF51735">
    <property type="entry name" value="NAD(P)-binding Rossmann-fold domains"/>
    <property type="match status" value="1"/>
</dbReference>
<dbReference type="InterPro" id="IPR020904">
    <property type="entry name" value="Sc_DH/Rdtase_CS"/>
</dbReference>
<sequence>MNKTALLTGASGGIGFELAKIFALYGHDLVLVARRGHRLEECADYLQKSNQGIKVSIICADLSVPGQESEVYRRVKEEGRHIDILVNNAGTGTYGTFHEHDLSKAQGIINLNIGALTSLTRLFMQDMVNRGNGRILNVASLAAFQPVPFMAVYAASKAYVLSFSEAIASELKGTGVQVSVLCPGFTKSSLTEQLGRESGARVFRHNMMDAEYVALEGYKGLMKGKSIIIPGFSNKLLQLSGRLAPRKWITAFSKMLVERK</sequence>
<name>A0ABR5AAN8_9BACL</name>
<dbReference type="PANTHER" id="PTHR44196">
    <property type="entry name" value="DEHYDROGENASE/REDUCTASE SDR FAMILY MEMBER 7B"/>
    <property type="match status" value="1"/>
</dbReference>
<comment type="caution">
    <text evidence="4">The sequence shown here is derived from an EMBL/GenBank/DDBJ whole genome shotgun (WGS) entry which is preliminary data.</text>
</comment>
<protein>
    <recommendedName>
        <fullName evidence="6">Short-chain dehydrogenase</fullName>
    </recommendedName>
</protein>